<dbReference type="InterPro" id="IPR036852">
    <property type="entry name" value="Peptidase_S8/S53_dom_sf"/>
</dbReference>
<evidence type="ECO:0000259" key="13">
    <source>
        <dbReference type="Pfam" id="PF02225"/>
    </source>
</evidence>
<evidence type="ECO:0000256" key="1">
    <source>
        <dbReference type="ARBA" id="ARBA00004613"/>
    </source>
</evidence>
<comment type="caution">
    <text evidence="16">The sequence shown here is derived from an EMBL/GenBank/DDBJ whole genome shotgun (WGS) entry which is preliminary data.</text>
</comment>
<protein>
    <recommendedName>
        <fullName evidence="18">Subtilisin-like protease</fullName>
    </recommendedName>
</protein>
<dbReference type="InterPro" id="IPR003137">
    <property type="entry name" value="PA_domain"/>
</dbReference>
<dbReference type="Pfam" id="PF17766">
    <property type="entry name" value="fn3_6"/>
    <property type="match status" value="1"/>
</dbReference>
<dbReference type="Gene3D" id="3.40.50.200">
    <property type="entry name" value="Peptidase S8/S53 domain"/>
    <property type="match status" value="1"/>
</dbReference>
<reference evidence="16 17" key="1">
    <citation type="submission" date="2024-09" db="EMBL/GenBank/DDBJ databases">
        <title>Chromosome-scale assembly of Riccia sorocarpa.</title>
        <authorList>
            <person name="Paukszto L."/>
        </authorList>
    </citation>
    <scope>NUCLEOTIDE SEQUENCE [LARGE SCALE GENOMIC DNA]</scope>
    <source>
        <strain evidence="16">LP-2024</strain>
        <tissue evidence="16">Aerial parts of the thallus</tissue>
    </source>
</reference>
<dbReference type="CDD" id="cd02120">
    <property type="entry name" value="PA_subtilisin_like"/>
    <property type="match status" value="1"/>
</dbReference>
<keyword evidence="3 9" id="KW-0645">Protease</keyword>
<dbReference type="PANTHER" id="PTHR10795">
    <property type="entry name" value="PROPROTEIN CONVERTASE SUBTILISIN/KEXIN"/>
    <property type="match status" value="1"/>
</dbReference>
<proteinExistence type="inferred from homology"/>
<feature type="domain" description="Subtilisin-like protease fibronectin type-III" evidence="15">
    <location>
        <begin position="682"/>
        <end position="783"/>
    </location>
</feature>
<dbReference type="EMBL" id="JBJQOH010000004">
    <property type="protein sequence ID" value="KAL3687613.1"/>
    <property type="molecule type" value="Genomic_DNA"/>
</dbReference>
<evidence type="ECO:0000256" key="3">
    <source>
        <dbReference type="ARBA" id="ARBA00022670"/>
    </source>
</evidence>
<dbReference type="PROSITE" id="PS00136">
    <property type="entry name" value="SUBTILASE_ASP"/>
    <property type="match status" value="1"/>
</dbReference>
<dbReference type="Gene3D" id="3.50.30.30">
    <property type="match status" value="1"/>
</dbReference>
<dbReference type="Gene3D" id="2.60.40.2310">
    <property type="match status" value="1"/>
</dbReference>
<dbReference type="PROSITE" id="PS00138">
    <property type="entry name" value="SUBTILASE_SER"/>
    <property type="match status" value="1"/>
</dbReference>
<feature type="active site" description="Charge relay system" evidence="8 9">
    <location>
        <position position="233"/>
    </location>
</feature>
<evidence type="ECO:0000256" key="10">
    <source>
        <dbReference type="RuleBase" id="RU003355"/>
    </source>
</evidence>
<feature type="active site" description="Charge relay system" evidence="8 9">
    <location>
        <position position="163"/>
    </location>
</feature>
<dbReference type="InterPro" id="IPR015500">
    <property type="entry name" value="Peptidase_S8_subtilisin-rel"/>
</dbReference>
<evidence type="ECO:0000259" key="14">
    <source>
        <dbReference type="Pfam" id="PF05922"/>
    </source>
</evidence>
<dbReference type="FunFam" id="2.60.40.2310:FF:000001">
    <property type="entry name" value="Subtilisin-like protease SBT1.5"/>
    <property type="match status" value="1"/>
</dbReference>
<dbReference type="GO" id="GO:0006508">
    <property type="term" value="P:proteolysis"/>
    <property type="evidence" value="ECO:0007669"/>
    <property type="project" value="UniProtKB-KW"/>
</dbReference>
<dbReference type="InterPro" id="IPR034197">
    <property type="entry name" value="Peptidases_S8_3"/>
</dbReference>
<dbReference type="GO" id="GO:0004252">
    <property type="term" value="F:serine-type endopeptidase activity"/>
    <property type="evidence" value="ECO:0007669"/>
    <property type="project" value="UniProtKB-UniRule"/>
</dbReference>
<dbReference type="InterPro" id="IPR041469">
    <property type="entry name" value="Subtilisin-like_FN3"/>
</dbReference>
<evidence type="ECO:0000313" key="16">
    <source>
        <dbReference type="EMBL" id="KAL3687613.1"/>
    </source>
</evidence>
<dbReference type="InterPro" id="IPR000209">
    <property type="entry name" value="Peptidase_S8/S53_dom"/>
</dbReference>
<feature type="active site" description="Charge relay system" evidence="8 9">
    <location>
        <position position="568"/>
    </location>
</feature>
<comment type="subcellular location">
    <subcellularLocation>
        <location evidence="1">Secreted</location>
    </subcellularLocation>
</comment>
<evidence type="ECO:0008006" key="18">
    <source>
        <dbReference type="Google" id="ProtNLM"/>
    </source>
</evidence>
<keyword evidence="17" id="KW-1185">Reference proteome</keyword>
<feature type="chain" id="PRO_5044848948" description="Subtilisin-like protease" evidence="11">
    <location>
        <begin position="25"/>
        <end position="808"/>
    </location>
</feature>
<keyword evidence="6 9" id="KW-0720">Serine protease</keyword>
<evidence type="ECO:0000256" key="5">
    <source>
        <dbReference type="ARBA" id="ARBA00022801"/>
    </source>
</evidence>
<keyword evidence="4 11" id="KW-0732">Signal</keyword>
<evidence type="ECO:0000256" key="8">
    <source>
        <dbReference type="PIRSR" id="PIRSR615500-1"/>
    </source>
</evidence>
<dbReference type="InterPro" id="IPR022398">
    <property type="entry name" value="Peptidase_S8_His-AS"/>
</dbReference>
<evidence type="ECO:0000256" key="4">
    <source>
        <dbReference type="ARBA" id="ARBA00022729"/>
    </source>
</evidence>
<dbReference type="Gene3D" id="3.30.70.80">
    <property type="entry name" value="Peptidase S8 propeptide/proteinase inhibitor I9"/>
    <property type="match status" value="1"/>
</dbReference>
<dbReference type="InterPro" id="IPR010259">
    <property type="entry name" value="S8pro/Inhibitor_I9"/>
</dbReference>
<name>A0ABD3H837_9MARC</name>
<sequence>MQRIWSVCLFLSLFAAGFLSEAEAQETETGGDNSQSSPSDGPQSYIVHLARSRSLVAGAYVSYRQYLAKVLDTDDQNSDMVNRSLLYRYERVFDGFAAILTQGQASQLGGMAGVLAVIPNFKSDITTTNSWKFLGLENPKTPNTGVVWNQTKFGQDVIIGIIDTGIWPEHPSFSNKNFTAVPARWKGKCVDGDTFNATSNCNKKLIGAKFYSAGNPEVSFDQEFNSSRDYQGHGTHVASTAAGTFVNASFSGYGNGTIKGGAPNARIAVYKVCWNLAGCYQADIAAAIEDAILDGADVLSISISGANGGRFSWDTVGVASFAAMRNNITVSFAAGNSGPDLGSVHHVDPWSLTVAATTQDRYVGANVSISPYPGALATAGLQFKGMTISSYSNLTAAIILGSQATYGDSLYGVYCTEGNFDKSKVAGKIVFCLRGWEHDFPEAKADVVASAGGVGIIVGNVAQMEDYTIRPIKASTPAIYISAYDAKRVVDFFTQCDLDACISRNATATFSQGTTVLGDKPAPVVASFSASGPSGVTRNILKPDIAAPGVNILAAWLNNDFSVASGTSLATPHISAVVALVKAANPTFTPAQIKSAIMTTAKTLDNTNNRTRNLHGKSAGLFSTGAGLVDPVAAVNPGLVYDLLWSDYALFLCNLTYRDDEIQMIIGQSGFCTNKTIPLSTDLNYPSISISDVSKPVNVNRTLTNVGAVAKVSYSLTVEAPKGIKITVTPTSLAFTKLLERKSFIVRLERSSPAVANDTQEQWVFGSITWSDGVHKVRSPIAVGSSVQLKPNLSYDLNLVDDDLNMPF</sequence>
<dbReference type="PROSITE" id="PS51892">
    <property type="entry name" value="SUBTILASE"/>
    <property type="match status" value="1"/>
</dbReference>
<organism evidence="16 17">
    <name type="scientific">Riccia sorocarpa</name>
    <dbReference type="NCBI Taxonomy" id="122646"/>
    <lineage>
        <taxon>Eukaryota</taxon>
        <taxon>Viridiplantae</taxon>
        <taxon>Streptophyta</taxon>
        <taxon>Embryophyta</taxon>
        <taxon>Marchantiophyta</taxon>
        <taxon>Marchantiopsida</taxon>
        <taxon>Marchantiidae</taxon>
        <taxon>Marchantiales</taxon>
        <taxon>Ricciaceae</taxon>
        <taxon>Riccia</taxon>
    </lineage>
</organism>
<dbReference type="AlphaFoldDB" id="A0ABD3H837"/>
<feature type="domain" description="Peptidase S8/S53" evidence="12">
    <location>
        <begin position="154"/>
        <end position="607"/>
    </location>
</feature>
<dbReference type="InterPro" id="IPR023827">
    <property type="entry name" value="Peptidase_S8_Asp-AS"/>
</dbReference>
<evidence type="ECO:0000256" key="9">
    <source>
        <dbReference type="PROSITE-ProRule" id="PRU01240"/>
    </source>
</evidence>
<evidence type="ECO:0000259" key="12">
    <source>
        <dbReference type="Pfam" id="PF00082"/>
    </source>
</evidence>
<dbReference type="Pfam" id="PF02225">
    <property type="entry name" value="PA"/>
    <property type="match status" value="1"/>
</dbReference>
<dbReference type="Pfam" id="PF05922">
    <property type="entry name" value="Inhibitor_I9"/>
    <property type="match status" value="1"/>
</dbReference>
<dbReference type="CDD" id="cd04852">
    <property type="entry name" value="Peptidases_S8_3"/>
    <property type="match status" value="1"/>
</dbReference>
<dbReference type="Pfam" id="PF00082">
    <property type="entry name" value="Peptidase_S8"/>
    <property type="match status" value="1"/>
</dbReference>
<dbReference type="Proteomes" id="UP001633002">
    <property type="component" value="Unassembled WGS sequence"/>
</dbReference>
<evidence type="ECO:0000256" key="11">
    <source>
        <dbReference type="SAM" id="SignalP"/>
    </source>
</evidence>
<keyword evidence="5 9" id="KW-0378">Hydrolase</keyword>
<feature type="domain" description="Inhibitor I9" evidence="14">
    <location>
        <begin position="44"/>
        <end position="121"/>
    </location>
</feature>
<dbReference type="InterPro" id="IPR045051">
    <property type="entry name" value="SBT"/>
</dbReference>
<feature type="signal peptide" evidence="11">
    <location>
        <begin position="1"/>
        <end position="24"/>
    </location>
</feature>
<dbReference type="InterPro" id="IPR023828">
    <property type="entry name" value="Peptidase_S8_Ser-AS"/>
</dbReference>
<evidence type="ECO:0000259" key="15">
    <source>
        <dbReference type="Pfam" id="PF17766"/>
    </source>
</evidence>
<feature type="domain" description="PA" evidence="13">
    <location>
        <begin position="414"/>
        <end position="487"/>
    </location>
</feature>
<gene>
    <name evidence="16" type="ORF">R1sor_013922</name>
</gene>
<evidence type="ECO:0000313" key="17">
    <source>
        <dbReference type="Proteomes" id="UP001633002"/>
    </source>
</evidence>
<dbReference type="SUPFAM" id="SSF52743">
    <property type="entry name" value="Subtilisin-like"/>
    <property type="match status" value="1"/>
</dbReference>
<dbReference type="GO" id="GO:0005576">
    <property type="term" value="C:extracellular region"/>
    <property type="evidence" value="ECO:0007669"/>
    <property type="project" value="UniProtKB-SubCell"/>
</dbReference>
<comment type="similarity">
    <text evidence="2 9 10">Belongs to the peptidase S8 family.</text>
</comment>
<keyword evidence="7" id="KW-0325">Glycoprotein</keyword>
<dbReference type="InterPro" id="IPR037045">
    <property type="entry name" value="S8pro/Inhibitor_I9_sf"/>
</dbReference>
<accession>A0ABD3H837</accession>
<evidence type="ECO:0000256" key="2">
    <source>
        <dbReference type="ARBA" id="ARBA00011073"/>
    </source>
</evidence>
<dbReference type="PRINTS" id="PR00723">
    <property type="entry name" value="SUBTILISIN"/>
</dbReference>
<dbReference type="PROSITE" id="PS00137">
    <property type="entry name" value="SUBTILASE_HIS"/>
    <property type="match status" value="1"/>
</dbReference>
<evidence type="ECO:0000256" key="6">
    <source>
        <dbReference type="ARBA" id="ARBA00022825"/>
    </source>
</evidence>
<evidence type="ECO:0000256" key="7">
    <source>
        <dbReference type="ARBA" id="ARBA00023180"/>
    </source>
</evidence>